<dbReference type="InterPro" id="IPR014044">
    <property type="entry name" value="CAP_dom"/>
</dbReference>
<proteinExistence type="predicted"/>
<evidence type="ECO:0000256" key="2">
    <source>
        <dbReference type="SAM" id="SignalP"/>
    </source>
</evidence>
<dbReference type="Proteomes" id="UP000035680">
    <property type="component" value="Unassembled WGS sequence"/>
</dbReference>
<dbReference type="SMART" id="SM00198">
    <property type="entry name" value="SCP"/>
    <property type="match status" value="1"/>
</dbReference>
<name>A0A0K0G1Z7_STRVS</name>
<keyword evidence="2" id="KW-0732">Signal</keyword>
<dbReference type="InterPro" id="IPR001283">
    <property type="entry name" value="CRISP-related"/>
</dbReference>
<sequence>MHLFLIILLYTNVIVSIAGGQAENSQKIHAGEYGTYSLKLRKYDKNLPLRQGSKLDRNYSGQYTITEIRHKSGVLYRCNGKNYKNPNDALECLSGLKKKYPRVILIIPQHLLKPKPPTHPKPTFKPPRYPKPQQNPSIRPPNLNKFKHFDIRRFLSTDRYSNRIYKSIWSKCNYSCFYRNNYKMYKVLALKQINLLRKYHRVKPLKENYYLDILAQNYADKMARRGTEFYLYSSLYGIVTGSIYFPAGSVLVTHWYDERFHYKFGSNRPVYRTQRLTQMLWKGTRFFGIGVAANGDYIYVSCYFYEKGNINGRYKKNVFNKRFWHRFRG</sequence>
<evidence type="ECO:0000313" key="4">
    <source>
        <dbReference type="Proteomes" id="UP000035680"/>
    </source>
</evidence>
<organism evidence="4 5">
    <name type="scientific">Strongyloides venezuelensis</name>
    <name type="common">Threadworm</name>
    <dbReference type="NCBI Taxonomy" id="75913"/>
    <lineage>
        <taxon>Eukaryota</taxon>
        <taxon>Metazoa</taxon>
        <taxon>Ecdysozoa</taxon>
        <taxon>Nematoda</taxon>
        <taxon>Chromadorea</taxon>
        <taxon>Rhabditida</taxon>
        <taxon>Tylenchina</taxon>
        <taxon>Panagrolaimomorpha</taxon>
        <taxon>Strongyloidoidea</taxon>
        <taxon>Strongyloididae</taxon>
        <taxon>Strongyloides</taxon>
    </lineage>
</organism>
<reference evidence="5" key="2">
    <citation type="submission" date="2015-08" db="UniProtKB">
        <authorList>
            <consortium name="WormBaseParasite"/>
        </authorList>
    </citation>
    <scope>IDENTIFICATION</scope>
</reference>
<dbReference type="Gene3D" id="3.40.33.10">
    <property type="entry name" value="CAP"/>
    <property type="match status" value="1"/>
</dbReference>
<feature type="domain" description="SCP" evidence="3">
    <location>
        <begin position="184"/>
        <end position="312"/>
    </location>
</feature>
<feature type="compositionally biased region" description="Pro residues" evidence="1">
    <location>
        <begin position="119"/>
        <end position="130"/>
    </location>
</feature>
<protein>
    <submittedName>
        <fullName evidence="5">CAP domain-containing protein (inferred by orthology to a zebrafish protein)</fullName>
    </submittedName>
</protein>
<keyword evidence="4" id="KW-1185">Reference proteome</keyword>
<feature type="signal peptide" evidence="2">
    <location>
        <begin position="1"/>
        <end position="22"/>
    </location>
</feature>
<dbReference type="Pfam" id="PF00188">
    <property type="entry name" value="CAP"/>
    <property type="match status" value="1"/>
</dbReference>
<dbReference type="PANTHER" id="PTHR10334">
    <property type="entry name" value="CYSTEINE-RICH SECRETORY PROTEIN-RELATED"/>
    <property type="match status" value="1"/>
</dbReference>
<dbReference type="AlphaFoldDB" id="A0A0K0G1Z7"/>
<dbReference type="SUPFAM" id="SSF55797">
    <property type="entry name" value="PR-1-like"/>
    <property type="match status" value="1"/>
</dbReference>
<dbReference type="WBParaSite" id="SVE_1874000.1">
    <property type="protein sequence ID" value="SVE_1874000.1"/>
    <property type="gene ID" value="SVE_1874000"/>
</dbReference>
<reference evidence="4" key="1">
    <citation type="submission" date="2014-07" db="EMBL/GenBank/DDBJ databases">
        <authorList>
            <person name="Martin A.A"/>
            <person name="De Silva N."/>
        </authorList>
    </citation>
    <scope>NUCLEOTIDE SEQUENCE</scope>
</reference>
<evidence type="ECO:0000313" key="5">
    <source>
        <dbReference type="WBParaSite" id="SVE_1874000.1"/>
    </source>
</evidence>
<feature type="chain" id="PRO_5005330664" evidence="2">
    <location>
        <begin position="23"/>
        <end position="329"/>
    </location>
</feature>
<feature type="region of interest" description="Disordered" evidence="1">
    <location>
        <begin position="114"/>
        <end position="142"/>
    </location>
</feature>
<evidence type="ECO:0000259" key="3">
    <source>
        <dbReference type="SMART" id="SM00198"/>
    </source>
</evidence>
<dbReference type="InterPro" id="IPR035940">
    <property type="entry name" value="CAP_sf"/>
</dbReference>
<accession>A0A0K0G1Z7</accession>
<evidence type="ECO:0000256" key="1">
    <source>
        <dbReference type="SAM" id="MobiDB-lite"/>
    </source>
</evidence>